<dbReference type="EMBL" id="FTOA01000004">
    <property type="protein sequence ID" value="SIS88324.1"/>
    <property type="molecule type" value="Genomic_DNA"/>
</dbReference>
<evidence type="ECO:0000259" key="1">
    <source>
        <dbReference type="Pfam" id="PF00501"/>
    </source>
</evidence>
<feature type="domain" description="AMP-dependent synthetase/ligase" evidence="1">
    <location>
        <begin position="153"/>
        <end position="279"/>
    </location>
</feature>
<dbReference type="Proteomes" id="UP000185678">
    <property type="component" value="Unassembled WGS sequence"/>
</dbReference>
<dbReference type="STRING" id="80876.SAMN05421779_104278"/>
<sequence>MSTDGLSAYFDDLEICSPAERERQLFAALPDQIAHAQATTEFYQQALAGVDPLAITSRTALAGLPVTRKSALKALQAARPPFGGLVARGEAIGRVFQSPGPIYEPQGNEPNFWRAARALHAAGFRAGDLVHNSFSYHFTPGGWIFDDGARALGCLVFPAGVGQTEQQAEALAALRTTGYCGTPGFLRTLLEKCRELGLDHASLTKALVSGEALPPSLRELLAGYGVDVYQAYATADLGVIAYETSARDGLVVDEGVIVEIVRPGTGDPLPVGEVGEVLVTLLSAAYPLIRFATGDLSKVLDGPSPCGRTNMRLAGWMGRADQTTKIKGMFVHPEQVAEILKAHPGLDKARVVVGSEDNRDTMTVRLETDQAIDTALVAATVKAVTKLSAVIELVAPGSLPNDGKVIDDQRTYQ</sequence>
<evidence type="ECO:0000259" key="2">
    <source>
        <dbReference type="Pfam" id="PF14535"/>
    </source>
</evidence>
<dbReference type="InterPro" id="IPR028154">
    <property type="entry name" value="AMP-dep_Lig_C"/>
</dbReference>
<keyword evidence="4" id="KW-1185">Reference proteome</keyword>
<dbReference type="GO" id="GO:0016874">
    <property type="term" value="F:ligase activity"/>
    <property type="evidence" value="ECO:0007669"/>
    <property type="project" value="UniProtKB-KW"/>
</dbReference>
<dbReference type="Gene3D" id="3.30.300.30">
    <property type="match status" value="1"/>
</dbReference>
<dbReference type="RefSeq" id="WP_076400712.1">
    <property type="nucleotide sequence ID" value="NZ_FTOA01000004.1"/>
</dbReference>
<dbReference type="InterPro" id="IPR000873">
    <property type="entry name" value="AMP-dep_synth/lig_dom"/>
</dbReference>
<feature type="domain" description="AMP-dependent ligase C-terminal" evidence="2">
    <location>
        <begin position="328"/>
        <end position="402"/>
    </location>
</feature>
<dbReference type="OrthoDB" id="580775at2"/>
<reference evidence="3 4" key="1">
    <citation type="submission" date="2017-01" db="EMBL/GenBank/DDBJ databases">
        <authorList>
            <person name="Mah S.A."/>
            <person name="Swanson W.J."/>
            <person name="Moy G.W."/>
            <person name="Vacquier V.D."/>
        </authorList>
    </citation>
    <scope>NUCLEOTIDE SEQUENCE [LARGE SCALE GENOMIC DNA]</scope>
    <source>
        <strain evidence="3 4">DSM 11589</strain>
    </source>
</reference>
<evidence type="ECO:0000313" key="4">
    <source>
        <dbReference type="Proteomes" id="UP000185678"/>
    </source>
</evidence>
<proteinExistence type="predicted"/>
<dbReference type="InterPro" id="IPR045851">
    <property type="entry name" value="AMP-bd_C_sf"/>
</dbReference>
<gene>
    <name evidence="3" type="ORF">SAMN05421779_104278</name>
</gene>
<dbReference type="Gene3D" id="3.40.50.12780">
    <property type="entry name" value="N-terminal domain of ligase-like"/>
    <property type="match status" value="1"/>
</dbReference>
<accession>A0A1N7MQC4</accession>
<dbReference type="SUPFAM" id="SSF56801">
    <property type="entry name" value="Acetyl-CoA synthetase-like"/>
    <property type="match status" value="1"/>
</dbReference>
<evidence type="ECO:0000313" key="3">
    <source>
        <dbReference type="EMBL" id="SIS88324.1"/>
    </source>
</evidence>
<keyword evidence="3" id="KW-0436">Ligase</keyword>
<name>A0A1N7MQC4_9PROT</name>
<dbReference type="Pfam" id="PF00501">
    <property type="entry name" value="AMP-binding"/>
    <property type="match status" value="1"/>
</dbReference>
<dbReference type="PANTHER" id="PTHR43845">
    <property type="entry name" value="BLR5969 PROTEIN"/>
    <property type="match status" value="1"/>
</dbReference>
<organism evidence="3 4">
    <name type="scientific">Insolitispirillum peregrinum</name>
    <dbReference type="NCBI Taxonomy" id="80876"/>
    <lineage>
        <taxon>Bacteria</taxon>
        <taxon>Pseudomonadati</taxon>
        <taxon>Pseudomonadota</taxon>
        <taxon>Alphaproteobacteria</taxon>
        <taxon>Rhodospirillales</taxon>
        <taxon>Novispirillaceae</taxon>
        <taxon>Insolitispirillum</taxon>
    </lineage>
</organism>
<dbReference type="Pfam" id="PF14535">
    <property type="entry name" value="AMP-binding_C_2"/>
    <property type="match status" value="1"/>
</dbReference>
<dbReference type="AlphaFoldDB" id="A0A1N7MQC4"/>
<dbReference type="InterPro" id="IPR042099">
    <property type="entry name" value="ANL_N_sf"/>
</dbReference>
<protein>
    <submittedName>
        <fullName evidence="3">Phenylacetate-CoA ligase</fullName>
    </submittedName>
</protein>
<dbReference type="PANTHER" id="PTHR43845:SF1">
    <property type="entry name" value="BLR5969 PROTEIN"/>
    <property type="match status" value="1"/>
</dbReference>